<name>A0ABN0U9G1_9GAMM</name>
<dbReference type="Proteomes" id="UP001500657">
    <property type="component" value="Unassembled WGS sequence"/>
</dbReference>
<dbReference type="RefSeq" id="WP_343879957.1">
    <property type="nucleotide sequence ID" value="NZ_BAAAFO010000001.1"/>
</dbReference>
<feature type="chain" id="PRO_5046490426" description="Lipoprotein" evidence="1">
    <location>
        <begin position="22"/>
        <end position="202"/>
    </location>
</feature>
<evidence type="ECO:0000256" key="1">
    <source>
        <dbReference type="SAM" id="SignalP"/>
    </source>
</evidence>
<dbReference type="PROSITE" id="PS51257">
    <property type="entry name" value="PROKAR_LIPOPROTEIN"/>
    <property type="match status" value="1"/>
</dbReference>
<comment type="caution">
    <text evidence="2">The sequence shown here is derived from an EMBL/GenBank/DDBJ whole genome shotgun (WGS) entry which is preliminary data.</text>
</comment>
<accession>A0ABN0U9G1</accession>
<organism evidence="2 3">
    <name type="scientific">Rhodanobacter caeni</name>
    <dbReference type="NCBI Taxonomy" id="657654"/>
    <lineage>
        <taxon>Bacteria</taxon>
        <taxon>Pseudomonadati</taxon>
        <taxon>Pseudomonadota</taxon>
        <taxon>Gammaproteobacteria</taxon>
        <taxon>Lysobacterales</taxon>
        <taxon>Rhodanobacteraceae</taxon>
        <taxon>Rhodanobacter</taxon>
    </lineage>
</organism>
<sequence>MNFRQRLSVILLCLFSCACSAGEPSTAKGHEQTTTGGDAVAQQNAMASTTCAAGDQVVFSCPLAKGTKIASVCATQGKSGAATTFYYAFGHAGAAEFRFPAPGHGDKATFSRTHLGFAGNTGGYAYSFANAGYKYIVYAISGEGSSRDGGVIVQPLDHSKPATKLACRATAITETSDDQLIDTTLELKKDPQIESSGLPESR</sequence>
<gene>
    <name evidence="2" type="ORF">GCM10009126_05730</name>
</gene>
<protein>
    <recommendedName>
        <fullName evidence="4">Lipoprotein</fullName>
    </recommendedName>
</protein>
<keyword evidence="3" id="KW-1185">Reference proteome</keyword>
<feature type="signal peptide" evidence="1">
    <location>
        <begin position="1"/>
        <end position="21"/>
    </location>
</feature>
<reference evidence="2 3" key="1">
    <citation type="journal article" date="2019" name="Int. J. Syst. Evol. Microbiol.">
        <title>The Global Catalogue of Microorganisms (GCM) 10K type strain sequencing project: providing services to taxonomists for standard genome sequencing and annotation.</title>
        <authorList>
            <consortium name="The Broad Institute Genomics Platform"/>
            <consortium name="The Broad Institute Genome Sequencing Center for Infectious Disease"/>
            <person name="Wu L."/>
            <person name="Ma J."/>
        </authorList>
    </citation>
    <scope>NUCLEOTIDE SEQUENCE [LARGE SCALE GENOMIC DNA]</scope>
    <source>
        <strain evidence="2 3">JCM 16242</strain>
    </source>
</reference>
<evidence type="ECO:0000313" key="3">
    <source>
        <dbReference type="Proteomes" id="UP001500657"/>
    </source>
</evidence>
<evidence type="ECO:0000313" key="2">
    <source>
        <dbReference type="EMBL" id="GAA0242899.1"/>
    </source>
</evidence>
<proteinExistence type="predicted"/>
<evidence type="ECO:0008006" key="4">
    <source>
        <dbReference type="Google" id="ProtNLM"/>
    </source>
</evidence>
<dbReference type="EMBL" id="BAAAFO010000001">
    <property type="protein sequence ID" value="GAA0242899.1"/>
    <property type="molecule type" value="Genomic_DNA"/>
</dbReference>
<keyword evidence="1" id="KW-0732">Signal</keyword>